<dbReference type="RefSeq" id="WP_262567416.1">
    <property type="nucleotide sequence ID" value="NZ_JAPFCC010000001.1"/>
</dbReference>
<keyword evidence="5 7" id="KW-0472">Membrane</keyword>
<evidence type="ECO:0000259" key="8">
    <source>
        <dbReference type="Pfam" id="PF01618"/>
    </source>
</evidence>
<evidence type="ECO:0000256" key="1">
    <source>
        <dbReference type="ARBA" id="ARBA00004651"/>
    </source>
</evidence>
<evidence type="ECO:0000313" key="9">
    <source>
        <dbReference type="EMBL" id="MCW7552457.1"/>
    </source>
</evidence>
<evidence type="ECO:0000256" key="3">
    <source>
        <dbReference type="ARBA" id="ARBA00022692"/>
    </source>
</evidence>
<accession>A0ABT3MSU6</accession>
<proteinExistence type="inferred from homology"/>
<dbReference type="InterPro" id="IPR002898">
    <property type="entry name" value="MotA_ExbB_proton_chnl"/>
</dbReference>
<dbReference type="PANTHER" id="PTHR30625">
    <property type="entry name" value="PROTEIN TOLQ"/>
    <property type="match status" value="1"/>
</dbReference>
<comment type="caution">
    <text evidence="9">The sequence shown here is derived from an EMBL/GenBank/DDBJ whole genome shotgun (WGS) entry which is preliminary data.</text>
</comment>
<keyword evidence="3 7" id="KW-0812">Transmembrane</keyword>
<dbReference type="InterPro" id="IPR050790">
    <property type="entry name" value="ExbB/TolQ_transport"/>
</dbReference>
<evidence type="ECO:0000256" key="2">
    <source>
        <dbReference type="ARBA" id="ARBA00022475"/>
    </source>
</evidence>
<feature type="transmembrane region" description="Helical" evidence="7">
    <location>
        <begin position="129"/>
        <end position="147"/>
    </location>
</feature>
<evidence type="ECO:0000256" key="6">
    <source>
        <dbReference type="RuleBase" id="RU004057"/>
    </source>
</evidence>
<reference evidence="9 10" key="1">
    <citation type="submission" date="2022-10" db="EMBL/GenBank/DDBJ databases">
        <title>High-quality genome sequences of two octocoral-associated bacteria, Endozoicomonas euniceicola EF212 and Endozoicomonas gorgoniicola PS125.</title>
        <authorList>
            <person name="Chiou Y.-J."/>
            <person name="Chen Y.-H."/>
        </authorList>
    </citation>
    <scope>NUCLEOTIDE SEQUENCE [LARGE SCALE GENOMIC DNA]</scope>
    <source>
        <strain evidence="9 10">PS125</strain>
    </source>
</reference>
<keyword evidence="10" id="KW-1185">Reference proteome</keyword>
<sequence length="175" mass="20014">MYETLPFLHKTGFFGVAIAITSTLMWWLILRVFLRQREDTLQAVAHLEPAFSELSASVNARQSRQYLSRSELHRLQQRMTRGISWIKVLVRILPLLGLLGTVDGIIISFEHLGGEVGIQQQLSNGISSAMLTTLSGLVTSLSGYYLAHYVQRRSQRRVEKVRQYLHQLQEQTYAL</sequence>
<evidence type="ECO:0000313" key="10">
    <source>
        <dbReference type="Proteomes" id="UP001209854"/>
    </source>
</evidence>
<organism evidence="9 10">
    <name type="scientific">Endozoicomonas gorgoniicola</name>
    <dbReference type="NCBI Taxonomy" id="1234144"/>
    <lineage>
        <taxon>Bacteria</taxon>
        <taxon>Pseudomonadati</taxon>
        <taxon>Pseudomonadota</taxon>
        <taxon>Gammaproteobacteria</taxon>
        <taxon>Oceanospirillales</taxon>
        <taxon>Endozoicomonadaceae</taxon>
        <taxon>Endozoicomonas</taxon>
    </lineage>
</organism>
<dbReference type="PANTHER" id="PTHR30625:SF11">
    <property type="entry name" value="MOTA_TOLQ_EXBB PROTON CHANNEL DOMAIN-CONTAINING PROTEIN"/>
    <property type="match status" value="1"/>
</dbReference>
<protein>
    <submittedName>
        <fullName evidence="9">MotA/TolQ/ExbB proton channel family protein</fullName>
    </submittedName>
</protein>
<evidence type="ECO:0000256" key="7">
    <source>
        <dbReference type="SAM" id="Phobius"/>
    </source>
</evidence>
<keyword evidence="4 7" id="KW-1133">Transmembrane helix</keyword>
<feature type="domain" description="MotA/TolQ/ExbB proton channel" evidence="8">
    <location>
        <begin position="66"/>
        <end position="162"/>
    </location>
</feature>
<name>A0ABT3MSU6_9GAMM</name>
<dbReference type="Proteomes" id="UP001209854">
    <property type="component" value="Unassembled WGS sequence"/>
</dbReference>
<keyword evidence="2" id="KW-1003">Cell membrane</keyword>
<keyword evidence="6" id="KW-0653">Protein transport</keyword>
<feature type="transmembrane region" description="Helical" evidence="7">
    <location>
        <begin position="88"/>
        <end position="109"/>
    </location>
</feature>
<comment type="similarity">
    <text evidence="6">Belongs to the exbB/tolQ family.</text>
</comment>
<gene>
    <name evidence="9" type="ORF">NX722_07325</name>
</gene>
<evidence type="ECO:0000256" key="5">
    <source>
        <dbReference type="ARBA" id="ARBA00023136"/>
    </source>
</evidence>
<dbReference type="EMBL" id="JAPFCC010000001">
    <property type="protein sequence ID" value="MCW7552457.1"/>
    <property type="molecule type" value="Genomic_DNA"/>
</dbReference>
<keyword evidence="6" id="KW-0813">Transport</keyword>
<dbReference type="Pfam" id="PF01618">
    <property type="entry name" value="MotA_ExbB"/>
    <property type="match status" value="1"/>
</dbReference>
<feature type="transmembrane region" description="Helical" evidence="7">
    <location>
        <begin position="12"/>
        <end position="34"/>
    </location>
</feature>
<evidence type="ECO:0000256" key="4">
    <source>
        <dbReference type="ARBA" id="ARBA00022989"/>
    </source>
</evidence>
<comment type="subcellular location">
    <subcellularLocation>
        <location evidence="1">Cell membrane</location>
        <topology evidence="1">Multi-pass membrane protein</topology>
    </subcellularLocation>
    <subcellularLocation>
        <location evidence="6">Membrane</location>
        <topology evidence="6">Multi-pass membrane protein</topology>
    </subcellularLocation>
</comment>